<dbReference type="GO" id="GO:0016491">
    <property type="term" value="F:oxidoreductase activity"/>
    <property type="evidence" value="ECO:0007669"/>
    <property type="project" value="InterPro"/>
</dbReference>
<evidence type="ECO:0000313" key="3">
    <source>
        <dbReference type="Proteomes" id="UP000004931"/>
    </source>
</evidence>
<dbReference type="Pfam" id="PF00107">
    <property type="entry name" value="ADH_zinc_N"/>
    <property type="match status" value="1"/>
</dbReference>
<dbReference type="CDD" id="cd08241">
    <property type="entry name" value="QOR1"/>
    <property type="match status" value="1"/>
</dbReference>
<feature type="domain" description="Enoyl reductase (ER)" evidence="1">
    <location>
        <begin position="10"/>
        <end position="322"/>
    </location>
</feature>
<organism evidence="2 3">
    <name type="scientific">marine gamma proteobacterium HTCC2143</name>
    <dbReference type="NCBI Taxonomy" id="247633"/>
    <lineage>
        <taxon>Bacteria</taxon>
        <taxon>Pseudomonadati</taxon>
        <taxon>Pseudomonadota</taxon>
        <taxon>Gammaproteobacteria</taxon>
        <taxon>Cellvibrionales</taxon>
        <taxon>Spongiibacteraceae</taxon>
        <taxon>BD1-7 clade</taxon>
    </lineage>
</organism>
<dbReference type="SUPFAM" id="SSF50129">
    <property type="entry name" value="GroES-like"/>
    <property type="match status" value="1"/>
</dbReference>
<reference evidence="2 3" key="1">
    <citation type="journal article" date="2010" name="J. Bacteriol.">
        <title>Genome sequence of the oligotrophic marine Gammaproteobacterium HTCC2143, isolated from the Oregon Coast.</title>
        <authorList>
            <person name="Oh H.M."/>
            <person name="Kang I."/>
            <person name="Ferriera S."/>
            <person name="Giovannoni S.J."/>
            <person name="Cho J.C."/>
        </authorList>
    </citation>
    <scope>NUCLEOTIDE SEQUENCE [LARGE SCALE GENOMIC DNA]</scope>
    <source>
        <strain evidence="2 3">HTCC2143</strain>
    </source>
</reference>
<dbReference type="Gene3D" id="3.90.180.10">
    <property type="entry name" value="Medium-chain alcohol dehydrogenases, catalytic domain"/>
    <property type="match status" value="1"/>
</dbReference>
<dbReference type="EMBL" id="AAVT01000001">
    <property type="protein sequence ID" value="EAW32459.1"/>
    <property type="molecule type" value="Genomic_DNA"/>
</dbReference>
<dbReference type="Gene3D" id="3.40.50.720">
    <property type="entry name" value="NAD(P)-binding Rossmann-like Domain"/>
    <property type="match status" value="1"/>
</dbReference>
<sequence>MQSVCCYQFGSPDALERVDVDTPKPGSGEVLVEITAAGVGFVDGLMVQGLYQVKPPLPYYPGSEFAGIVRTVGANVQGFIPGDRVMGLASSGAFADALTINAKQLIKLPAILDDATAAGLYINYATALYGLRDCGDLKSGETILILGAAGGVGSAAISVAKAMGAYVIAAASTAGKRDAAITFGADEVVDYSQPDWRDTLKAMTQGRGLNLVYDPVGGDTAEPAFRSLSPGGRFLVVGFASGTIPKLPFNLALLKRSALIGVDWGGESRADPSINHSLMTTLMDWIEDSKLKPAAVVTLPMSEFREGLNAQLAGEIVGKLVLKNN</sequence>
<gene>
    <name evidence="2" type="ORF">GP2143_14426</name>
</gene>
<dbReference type="OrthoDB" id="4190732at2"/>
<dbReference type="InterPro" id="IPR011032">
    <property type="entry name" value="GroES-like_sf"/>
</dbReference>
<evidence type="ECO:0000313" key="2">
    <source>
        <dbReference type="EMBL" id="EAW32459.1"/>
    </source>
</evidence>
<dbReference type="Pfam" id="PF08240">
    <property type="entry name" value="ADH_N"/>
    <property type="match status" value="1"/>
</dbReference>
<dbReference type="PANTHER" id="PTHR43677:SF4">
    <property type="entry name" value="QUINONE OXIDOREDUCTASE-LIKE PROTEIN 2"/>
    <property type="match status" value="1"/>
</dbReference>
<dbReference type="InterPro" id="IPR013149">
    <property type="entry name" value="ADH-like_C"/>
</dbReference>
<dbReference type="InterPro" id="IPR051397">
    <property type="entry name" value="Zn-ADH-like_protein"/>
</dbReference>
<dbReference type="Proteomes" id="UP000004931">
    <property type="component" value="Unassembled WGS sequence"/>
</dbReference>
<dbReference type="AlphaFoldDB" id="A0Y8K5"/>
<accession>A0Y8K5</accession>
<dbReference type="SUPFAM" id="SSF51735">
    <property type="entry name" value="NAD(P)-binding Rossmann-fold domains"/>
    <property type="match status" value="1"/>
</dbReference>
<keyword evidence="3" id="KW-1185">Reference proteome</keyword>
<dbReference type="InterPro" id="IPR036291">
    <property type="entry name" value="NAD(P)-bd_dom_sf"/>
</dbReference>
<dbReference type="STRING" id="247633.GP2143_14426"/>
<dbReference type="InterPro" id="IPR013154">
    <property type="entry name" value="ADH-like_N"/>
</dbReference>
<evidence type="ECO:0000259" key="1">
    <source>
        <dbReference type="SMART" id="SM00829"/>
    </source>
</evidence>
<comment type="caution">
    <text evidence="2">The sequence shown here is derived from an EMBL/GenBank/DDBJ whole genome shotgun (WGS) entry which is preliminary data.</text>
</comment>
<dbReference type="SMART" id="SM00829">
    <property type="entry name" value="PKS_ER"/>
    <property type="match status" value="1"/>
</dbReference>
<dbReference type="InterPro" id="IPR020843">
    <property type="entry name" value="ER"/>
</dbReference>
<protein>
    <submittedName>
        <fullName evidence="2">NADPH quinone oxidoreductase, putative</fullName>
    </submittedName>
</protein>
<dbReference type="PANTHER" id="PTHR43677">
    <property type="entry name" value="SHORT-CHAIN DEHYDROGENASE/REDUCTASE"/>
    <property type="match status" value="1"/>
</dbReference>
<name>A0Y8K5_9GAMM</name>
<proteinExistence type="predicted"/>
<dbReference type="eggNOG" id="COG0604">
    <property type="taxonomic scope" value="Bacteria"/>
</dbReference>